<dbReference type="AlphaFoldDB" id="A0A5C6CHR6"/>
<feature type="transmembrane region" description="Helical" evidence="3">
    <location>
        <begin position="474"/>
        <end position="491"/>
    </location>
</feature>
<dbReference type="GO" id="GO:0005886">
    <property type="term" value="C:plasma membrane"/>
    <property type="evidence" value="ECO:0007669"/>
    <property type="project" value="TreeGrafter"/>
</dbReference>
<feature type="transmembrane region" description="Helical" evidence="3">
    <location>
        <begin position="272"/>
        <end position="300"/>
    </location>
</feature>
<feature type="transmembrane region" description="Helical" evidence="3">
    <location>
        <begin position="321"/>
        <end position="346"/>
    </location>
</feature>
<feature type="transmembrane region" description="Helical" evidence="3">
    <location>
        <begin position="446"/>
        <end position="467"/>
    </location>
</feature>
<accession>A0A5C6CHR6</accession>
<gene>
    <name evidence="4" type="primary">norM</name>
    <name evidence="4" type="ORF">Pla52o_21260</name>
</gene>
<keyword evidence="3" id="KW-1133">Transmembrane helix</keyword>
<dbReference type="Pfam" id="PF01554">
    <property type="entry name" value="MatE"/>
    <property type="match status" value="2"/>
</dbReference>
<dbReference type="GO" id="GO:0042910">
    <property type="term" value="F:xenobiotic transmembrane transporter activity"/>
    <property type="evidence" value="ECO:0007669"/>
    <property type="project" value="InterPro"/>
</dbReference>
<feature type="transmembrane region" description="Helical" evidence="3">
    <location>
        <begin position="138"/>
        <end position="160"/>
    </location>
</feature>
<feature type="compositionally biased region" description="Basic and acidic residues" evidence="2">
    <location>
        <begin position="43"/>
        <end position="54"/>
    </location>
</feature>
<dbReference type="PANTHER" id="PTHR43298">
    <property type="entry name" value="MULTIDRUG RESISTANCE PROTEIN NORM-RELATED"/>
    <property type="match status" value="1"/>
</dbReference>
<dbReference type="Proteomes" id="UP000316304">
    <property type="component" value="Unassembled WGS sequence"/>
</dbReference>
<dbReference type="InterPro" id="IPR002528">
    <property type="entry name" value="MATE_fam"/>
</dbReference>
<reference evidence="4 5" key="1">
    <citation type="submission" date="2019-02" db="EMBL/GenBank/DDBJ databases">
        <title>Deep-cultivation of Planctomycetes and their phenomic and genomic characterization uncovers novel biology.</title>
        <authorList>
            <person name="Wiegand S."/>
            <person name="Jogler M."/>
            <person name="Boedeker C."/>
            <person name="Pinto D."/>
            <person name="Vollmers J."/>
            <person name="Rivas-Marin E."/>
            <person name="Kohn T."/>
            <person name="Peeters S.H."/>
            <person name="Heuer A."/>
            <person name="Rast P."/>
            <person name="Oberbeckmann S."/>
            <person name="Bunk B."/>
            <person name="Jeske O."/>
            <person name="Meyerdierks A."/>
            <person name="Storesund J.E."/>
            <person name="Kallscheuer N."/>
            <person name="Luecker S."/>
            <person name="Lage O.M."/>
            <person name="Pohl T."/>
            <person name="Merkel B.J."/>
            <person name="Hornburger P."/>
            <person name="Mueller R.-W."/>
            <person name="Bruemmer F."/>
            <person name="Labrenz M."/>
            <person name="Spormann A.M."/>
            <person name="Op Den Camp H."/>
            <person name="Overmann J."/>
            <person name="Amann R."/>
            <person name="Jetten M.S.M."/>
            <person name="Mascher T."/>
            <person name="Medema M.H."/>
            <person name="Devos D.P."/>
            <person name="Kaster A.-K."/>
            <person name="Ovreas L."/>
            <person name="Rohde M."/>
            <person name="Galperin M.Y."/>
            <person name="Jogler C."/>
        </authorList>
    </citation>
    <scope>NUCLEOTIDE SEQUENCE [LARGE SCALE GENOMIC DNA]</scope>
    <source>
        <strain evidence="4 5">Pla52o</strain>
    </source>
</reference>
<feature type="transmembrane region" description="Helical" evidence="3">
    <location>
        <begin position="214"/>
        <end position="231"/>
    </location>
</feature>
<dbReference type="GO" id="GO:0015297">
    <property type="term" value="F:antiporter activity"/>
    <property type="evidence" value="ECO:0007669"/>
    <property type="project" value="InterPro"/>
</dbReference>
<evidence type="ECO:0000256" key="1">
    <source>
        <dbReference type="ARBA" id="ARBA00022448"/>
    </source>
</evidence>
<keyword evidence="5" id="KW-1185">Reference proteome</keyword>
<feature type="transmembrane region" description="Helical" evidence="3">
    <location>
        <begin position="243"/>
        <end position="266"/>
    </location>
</feature>
<keyword evidence="3" id="KW-0472">Membrane</keyword>
<feature type="transmembrane region" description="Helical" evidence="3">
    <location>
        <begin position="91"/>
        <end position="116"/>
    </location>
</feature>
<feature type="transmembrane region" description="Helical" evidence="3">
    <location>
        <begin position="172"/>
        <end position="194"/>
    </location>
</feature>
<evidence type="ECO:0000313" key="5">
    <source>
        <dbReference type="Proteomes" id="UP000316304"/>
    </source>
</evidence>
<evidence type="ECO:0000256" key="3">
    <source>
        <dbReference type="SAM" id="Phobius"/>
    </source>
</evidence>
<evidence type="ECO:0000256" key="2">
    <source>
        <dbReference type="SAM" id="MobiDB-lite"/>
    </source>
</evidence>
<keyword evidence="1" id="KW-0813">Transport</keyword>
<protein>
    <submittedName>
        <fullName evidence="4">Multidrug resistance protein NorM</fullName>
    </submittedName>
</protein>
<dbReference type="InterPro" id="IPR050222">
    <property type="entry name" value="MATE_MdtK"/>
</dbReference>
<feature type="transmembrane region" description="Helical" evidence="3">
    <location>
        <begin position="503"/>
        <end position="524"/>
    </location>
</feature>
<dbReference type="CDD" id="cd13133">
    <property type="entry name" value="MATE_like_7"/>
    <property type="match status" value="1"/>
</dbReference>
<dbReference type="EMBL" id="SJPT01000003">
    <property type="protein sequence ID" value="TWU24200.1"/>
    <property type="molecule type" value="Genomic_DNA"/>
</dbReference>
<organism evidence="4 5">
    <name type="scientific">Novipirellula galeiformis</name>
    <dbReference type="NCBI Taxonomy" id="2528004"/>
    <lineage>
        <taxon>Bacteria</taxon>
        <taxon>Pseudomonadati</taxon>
        <taxon>Planctomycetota</taxon>
        <taxon>Planctomycetia</taxon>
        <taxon>Pirellulales</taxon>
        <taxon>Pirellulaceae</taxon>
        <taxon>Novipirellula</taxon>
    </lineage>
</organism>
<sequence length="534" mass="58830">MRSQPRGLWLLLPPWHRISLASNFLGIEFPWHQISLESSSRGGGERPRPCREQKQTTGERGGSLPLPSSATDCNITLNDHTNPPSEPSFRFVFAELLAIALPLMVSTGTFSLVLFVDRTLLLWHDGASMSASMAGGNFFWVSICLPIGIASMTGAIISQYVGAGEEHKIGRFLWQSVWLTLMSTPFVVAVAYAAPDLFRWAEQPSELIAAETTYLRWLMVGGIGAILENALSGFFSGTNRTRVIMWVSLLSGVVNLIFDLLLIFGAGPIPELGIAGAAIASSIAFWFKAICFAGLIFYYDRDHRYRIRQSVCFCRSLLTKLLFFGFPTGLMYVTEAGGFTAIVLRIGRLGDVPLRATTMAINFNMVAFIPLMGVSIAASVLVGRHLIESGPRRAAKSVLAALLVGWSYSLLWCIAYLAFPGTMMQLYELNTPTSDSALAIELAHGLLKFVAFYVVMDATQLILAGALRGAGDTWFVLGTGLVSSLLAFSIGTWGEPTDGQLDWWWWMITLWVWMIAVCMTARFIQGKWKQMRMV</sequence>
<feature type="region of interest" description="Disordered" evidence="2">
    <location>
        <begin position="38"/>
        <end position="68"/>
    </location>
</feature>
<dbReference type="PANTHER" id="PTHR43298:SF2">
    <property type="entry name" value="FMN_FAD EXPORTER YEEO-RELATED"/>
    <property type="match status" value="1"/>
</dbReference>
<name>A0A5C6CHR6_9BACT</name>
<proteinExistence type="predicted"/>
<feature type="transmembrane region" description="Helical" evidence="3">
    <location>
        <begin position="366"/>
        <end position="387"/>
    </location>
</feature>
<keyword evidence="3" id="KW-0812">Transmembrane</keyword>
<dbReference type="NCBIfam" id="TIGR00797">
    <property type="entry name" value="matE"/>
    <property type="match status" value="1"/>
</dbReference>
<comment type="caution">
    <text evidence="4">The sequence shown here is derived from an EMBL/GenBank/DDBJ whole genome shotgun (WGS) entry which is preliminary data.</text>
</comment>
<evidence type="ECO:0000313" key="4">
    <source>
        <dbReference type="EMBL" id="TWU24200.1"/>
    </source>
</evidence>
<feature type="transmembrane region" description="Helical" evidence="3">
    <location>
        <begin position="399"/>
        <end position="419"/>
    </location>
</feature>